<dbReference type="EMBL" id="SOAU01000001">
    <property type="protein sequence ID" value="TDT17800.1"/>
    <property type="molecule type" value="Genomic_DNA"/>
</dbReference>
<dbReference type="RefSeq" id="WP_208294107.1">
    <property type="nucleotide sequence ID" value="NZ_SOAU01000001.1"/>
</dbReference>
<feature type="domain" description="VOC" evidence="1">
    <location>
        <begin position="63"/>
        <end position="188"/>
    </location>
</feature>
<organism evidence="2 3">
    <name type="scientific">Ilumatobacter fluminis</name>
    <dbReference type="NCBI Taxonomy" id="467091"/>
    <lineage>
        <taxon>Bacteria</taxon>
        <taxon>Bacillati</taxon>
        <taxon>Actinomycetota</taxon>
        <taxon>Acidimicrobiia</taxon>
        <taxon>Acidimicrobiales</taxon>
        <taxon>Ilumatobacteraceae</taxon>
        <taxon>Ilumatobacter</taxon>
    </lineage>
</organism>
<feature type="domain" description="VOC" evidence="1">
    <location>
        <begin position="217"/>
        <end position="343"/>
    </location>
</feature>
<evidence type="ECO:0000259" key="1">
    <source>
        <dbReference type="PROSITE" id="PS51819"/>
    </source>
</evidence>
<dbReference type="SUPFAM" id="SSF54593">
    <property type="entry name" value="Glyoxalase/Bleomycin resistance protein/Dihydroxybiphenyl dioxygenase"/>
    <property type="match status" value="2"/>
</dbReference>
<dbReference type="Proteomes" id="UP000294558">
    <property type="component" value="Unassembled WGS sequence"/>
</dbReference>
<dbReference type="InterPro" id="IPR004360">
    <property type="entry name" value="Glyas_Fos-R_dOase_dom"/>
</dbReference>
<accession>A0A4R7I3H6</accession>
<evidence type="ECO:0000313" key="2">
    <source>
        <dbReference type="EMBL" id="TDT17800.1"/>
    </source>
</evidence>
<dbReference type="Gene3D" id="3.30.720.120">
    <property type="match status" value="1"/>
</dbReference>
<dbReference type="Gene3D" id="3.10.180.10">
    <property type="entry name" value="2,3-Dihydroxybiphenyl 1,2-Dioxygenase, domain 1"/>
    <property type="match status" value="1"/>
</dbReference>
<dbReference type="CDD" id="cd07246">
    <property type="entry name" value="VOC_like"/>
    <property type="match status" value="1"/>
</dbReference>
<comment type="caution">
    <text evidence="2">The sequence shown here is derived from an EMBL/GenBank/DDBJ whole genome shotgun (WGS) entry which is preliminary data.</text>
</comment>
<dbReference type="InterPro" id="IPR029068">
    <property type="entry name" value="Glyas_Bleomycin-R_OHBP_Dase"/>
</dbReference>
<dbReference type="InterPro" id="IPR037523">
    <property type="entry name" value="VOC_core"/>
</dbReference>
<name>A0A4R7I3H6_9ACTN</name>
<dbReference type="Pfam" id="PF00903">
    <property type="entry name" value="Glyoxalase"/>
    <property type="match status" value="2"/>
</dbReference>
<dbReference type="Gene3D" id="3.30.720.110">
    <property type="match status" value="1"/>
</dbReference>
<dbReference type="PANTHER" id="PTHR34109:SF1">
    <property type="entry name" value="VOC DOMAIN-CONTAINING PROTEIN"/>
    <property type="match status" value="1"/>
</dbReference>
<proteinExistence type="predicted"/>
<reference evidence="2 3" key="1">
    <citation type="submission" date="2019-03" db="EMBL/GenBank/DDBJ databases">
        <title>Sequencing the genomes of 1000 actinobacteria strains.</title>
        <authorList>
            <person name="Klenk H.-P."/>
        </authorList>
    </citation>
    <scope>NUCLEOTIDE SEQUENCE [LARGE SCALE GENOMIC DNA]</scope>
    <source>
        <strain evidence="2 3">DSM 18936</strain>
    </source>
</reference>
<gene>
    <name evidence="2" type="ORF">BDK89_3413</name>
</gene>
<protein>
    <submittedName>
        <fullName evidence="2">Putative glyoxalase superfamily protein PhnB</fullName>
    </submittedName>
</protein>
<dbReference type="PROSITE" id="PS51819">
    <property type="entry name" value="VOC"/>
    <property type="match status" value="2"/>
</dbReference>
<sequence>MSNDPFDTLAVPDGGAPTPDVGFVTRLRARLVTALDLDHDDDSPLIDLPERKPTMSTTETSITTATVVPYLCAHDGAAALRFYADAFGASEVMRVEGDDGRLGHAEFVIGGTSFYLSDEYPEMGVVSPRTLDGTPVALHLTVTDVDDVFTRAVAAGATAVMEPADQPHGSRHGTLVDPFGHRWMLSQTIEDVDVATYRERAADDGFTVTAPASRPTGQIWAAMPYADAPAGIRFLTDVLGFEEQIVVPNEDDPTVIEHSQLRWPEGGILQASTANRPGNPYSRRPTGSESLYIVTADPEAVWRRCQDADVEVVDPPRVPEYAPDTMVFSIRDPEGNIFSIGSYAGE</sequence>
<dbReference type="PANTHER" id="PTHR34109">
    <property type="entry name" value="BNAUNNG04460D PROTEIN-RELATED"/>
    <property type="match status" value="1"/>
</dbReference>
<evidence type="ECO:0000313" key="3">
    <source>
        <dbReference type="Proteomes" id="UP000294558"/>
    </source>
</evidence>
<dbReference type="AlphaFoldDB" id="A0A4R7I3H6"/>
<keyword evidence="3" id="KW-1185">Reference proteome</keyword>